<evidence type="ECO:0000313" key="3">
    <source>
        <dbReference type="Proteomes" id="UP001218188"/>
    </source>
</evidence>
<feature type="region of interest" description="Disordered" evidence="1">
    <location>
        <begin position="57"/>
        <end position="76"/>
    </location>
</feature>
<keyword evidence="3" id="KW-1185">Reference proteome</keyword>
<proteinExistence type="predicted"/>
<dbReference type="Proteomes" id="UP001218188">
    <property type="component" value="Unassembled WGS sequence"/>
</dbReference>
<evidence type="ECO:0000256" key="1">
    <source>
        <dbReference type="SAM" id="MobiDB-lite"/>
    </source>
</evidence>
<sequence>MPRTSRKNNAPVFYGFYLSRRRDSRTTAELLGLTTVEIAADAQAWNDAAAAAAADTTTTADTTIGNPNGSKVFGSWGSTTDYTPTATGWDTQLGWGTTTSTASGWELPASGDNERPWGTWTAAEWATWHGGSMAGWPPVAAAVSD</sequence>
<reference evidence="2" key="1">
    <citation type="submission" date="2023-03" db="EMBL/GenBank/DDBJ databases">
        <title>Massive genome expansion in bonnet fungi (Mycena s.s.) driven by repeated elements and novel gene families across ecological guilds.</title>
        <authorList>
            <consortium name="Lawrence Berkeley National Laboratory"/>
            <person name="Harder C.B."/>
            <person name="Miyauchi S."/>
            <person name="Viragh M."/>
            <person name="Kuo A."/>
            <person name="Thoen E."/>
            <person name="Andreopoulos B."/>
            <person name="Lu D."/>
            <person name="Skrede I."/>
            <person name="Drula E."/>
            <person name="Henrissat B."/>
            <person name="Morin E."/>
            <person name="Kohler A."/>
            <person name="Barry K."/>
            <person name="LaButti K."/>
            <person name="Morin E."/>
            <person name="Salamov A."/>
            <person name="Lipzen A."/>
            <person name="Mereny Z."/>
            <person name="Hegedus B."/>
            <person name="Baldrian P."/>
            <person name="Stursova M."/>
            <person name="Weitz H."/>
            <person name="Taylor A."/>
            <person name="Grigoriev I.V."/>
            <person name="Nagy L.G."/>
            <person name="Martin F."/>
            <person name="Kauserud H."/>
        </authorList>
    </citation>
    <scope>NUCLEOTIDE SEQUENCE</scope>
    <source>
        <strain evidence="2">CBHHK200</strain>
    </source>
</reference>
<comment type="caution">
    <text evidence="2">The sequence shown here is derived from an EMBL/GenBank/DDBJ whole genome shotgun (WGS) entry which is preliminary data.</text>
</comment>
<protein>
    <submittedName>
        <fullName evidence="2">Uncharacterized protein</fullName>
    </submittedName>
</protein>
<dbReference type="EMBL" id="JARJCM010000030">
    <property type="protein sequence ID" value="KAJ7038835.1"/>
    <property type="molecule type" value="Genomic_DNA"/>
</dbReference>
<organism evidence="2 3">
    <name type="scientific">Mycena alexandri</name>
    <dbReference type="NCBI Taxonomy" id="1745969"/>
    <lineage>
        <taxon>Eukaryota</taxon>
        <taxon>Fungi</taxon>
        <taxon>Dikarya</taxon>
        <taxon>Basidiomycota</taxon>
        <taxon>Agaricomycotina</taxon>
        <taxon>Agaricomycetes</taxon>
        <taxon>Agaricomycetidae</taxon>
        <taxon>Agaricales</taxon>
        <taxon>Marasmiineae</taxon>
        <taxon>Mycenaceae</taxon>
        <taxon>Mycena</taxon>
    </lineage>
</organism>
<evidence type="ECO:0000313" key="2">
    <source>
        <dbReference type="EMBL" id="KAJ7038835.1"/>
    </source>
</evidence>
<accession>A0AAD6T3X7</accession>
<name>A0AAD6T3X7_9AGAR</name>
<gene>
    <name evidence="2" type="ORF">C8F04DRAFT_1179500</name>
</gene>
<dbReference type="AlphaFoldDB" id="A0AAD6T3X7"/>